<dbReference type="AlphaFoldDB" id="A0A0U5GZW3"/>
<gene>
    <name evidence="2" type="ORF">HHUB_2214</name>
</gene>
<dbReference type="KEGG" id="hhb:Hhub_2214"/>
<accession>A0A0U5GZW3</accession>
<keyword evidence="3" id="KW-1185">Reference proteome</keyword>
<feature type="transmembrane region" description="Helical" evidence="1">
    <location>
        <begin position="21"/>
        <end position="41"/>
    </location>
</feature>
<keyword evidence="1" id="KW-0812">Transmembrane</keyword>
<evidence type="ECO:0000256" key="1">
    <source>
        <dbReference type="SAM" id="Phobius"/>
    </source>
</evidence>
<evidence type="ECO:0000313" key="3">
    <source>
        <dbReference type="Proteomes" id="UP000066737"/>
    </source>
</evidence>
<proteinExistence type="predicted"/>
<evidence type="ECO:0000313" key="2">
    <source>
        <dbReference type="EMBL" id="CQH55294.1"/>
    </source>
</evidence>
<reference evidence="3" key="1">
    <citation type="journal article" date="2016" name="Environ. Microbiol.">
        <title>The complete genome of a viable archaeum isolated from 123-million-year-old rock salt.</title>
        <authorList>
            <person name="Jaakkola S.T."/>
            <person name="Pfeiffer F."/>
            <person name="Ravantti J.J."/>
            <person name="Guo Q."/>
            <person name="Liu Y."/>
            <person name="Chen X."/>
            <person name="Ma H."/>
            <person name="Yang C."/>
            <person name="Oksanen H.M."/>
            <person name="Bamford D.H."/>
        </authorList>
    </citation>
    <scope>NUCLEOTIDE SEQUENCE</scope>
    <source>
        <strain evidence="3">JI20-1</strain>
    </source>
</reference>
<protein>
    <submittedName>
        <fullName evidence="2">Uncharacterized protein</fullName>
    </submittedName>
</protein>
<keyword evidence="1" id="KW-1133">Transmembrane helix</keyword>
<name>A0A0U5GZW3_9EURY</name>
<keyword evidence="1" id="KW-0472">Membrane</keyword>
<organism evidence="2 3">
    <name type="scientific">Halobacterium hubeiense</name>
    <dbReference type="NCBI Taxonomy" id="1407499"/>
    <lineage>
        <taxon>Archaea</taxon>
        <taxon>Methanobacteriati</taxon>
        <taxon>Methanobacteriota</taxon>
        <taxon>Stenosarchaea group</taxon>
        <taxon>Halobacteria</taxon>
        <taxon>Halobacteriales</taxon>
        <taxon>Halobacteriaceae</taxon>
        <taxon>Halobacterium</taxon>
    </lineage>
</organism>
<dbReference type="Proteomes" id="UP000066737">
    <property type="component" value="Chromosome I"/>
</dbReference>
<sequence>MRIAWYKILSIYNIPFFTPTSPLSTIPFIWGAIVLIAFLRLEVEYDSLPD</sequence>
<dbReference type="EMBL" id="LN831302">
    <property type="protein sequence ID" value="CQH55294.1"/>
    <property type="molecule type" value="Genomic_DNA"/>
</dbReference>